<gene>
    <name evidence="2" type="ORF">C772_03228</name>
</gene>
<dbReference type="Proteomes" id="UP000011919">
    <property type="component" value="Unassembled WGS sequence"/>
</dbReference>
<evidence type="ECO:0000313" key="3">
    <source>
        <dbReference type="Proteomes" id="UP000011919"/>
    </source>
</evidence>
<feature type="transmembrane region" description="Helical" evidence="1">
    <location>
        <begin position="116"/>
        <end position="136"/>
    </location>
</feature>
<dbReference type="AlphaFoldDB" id="M7P2R6"/>
<comment type="caution">
    <text evidence="2">The sequence shown here is derived from an EMBL/GenBank/DDBJ whole genome shotgun (WGS) entry which is preliminary data.</text>
</comment>
<name>M7P2R6_9BACL</name>
<keyword evidence="1" id="KW-0472">Membrane</keyword>
<organism evidence="2 3">
    <name type="scientific">Bhargavaea cecembensis DSE10</name>
    <dbReference type="NCBI Taxonomy" id="1235279"/>
    <lineage>
        <taxon>Bacteria</taxon>
        <taxon>Bacillati</taxon>
        <taxon>Bacillota</taxon>
        <taxon>Bacilli</taxon>
        <taxon>Bacillales</taxon>
        <taxon>Caryophanaceae</taxon>
        <taxon>Bhargavaea</taxon>
    </lineage>
</organism>
<feature type="transmembrane region" description="Helical" evidence="1">
    <location>
        <begin position="78"/>
        <end position="104"/>
    </location>
</feature>
<accession>M7P2R6</accession>
<evidence type="ECO:0000256" key="1">
    <source>
        <dbReference type="SAM" id="Phobius"/>
    </source>
</evidence>
<dbReference type="EMBL" id="AOFT01000034">
    <property type="protein sequence ID" value="EMR04844.1"/>
    <property type="molecule type" value="Genomic_DNA"/>
</dbReference>
<reference evidence="2 3" key="1">
    <citation type="journal article" date="2013" name="Genome Announc.">
        <title>Draft Genome Sequence of Bhargavaea cecembensis Strain DSE10T, Isolated from a Deep-Sea Sediment Sample Collected at a Depth of 5,904 m from the Chagos-Laccadive Ridge System in the Indian Ocean.</title>
        <authorList>
            <person name="Shivaji S."/>
            <person name="Ara S."/>
            <person name="Begum Z."/>
            <person name="Ruth M."/>
            <person name="Singh A."/>
            <person name="Kumar Pinnaka A."/>
        </authorList>
    </citation>
    <scope>NUCLEOTIDE SEQUENCE [LARGE SCALE GENOMIC DNA]</scope>
    <source>
        <strain evidence="2 3">DSE10</strain>
    </source>
</reference>
<keyword evidence="3" id="KW-1185">Reference proteome</keyword>
<keyword evidence="1" id="KW-1133">Transmembrane helix</keyword>
<evidence type="ECO:0000313" key="2">
    <source>
        <dbReference type="EMBL" id="EMR04844.1"/>
    </source>
</evidence>
<sequence>MFQGFIFKGFPGLGFQFLIDRVPVNLTVPFRFSAKLFQRAVTAVFALIDLEVLNKAGFVLFLLVFLELDLPSVWADEQVVLFVILPVLRIETIVFETALLFFYVSAIWNDKFSFRFVISVFHKILVVFFASVSRIGDNAFRHRKIGLPKGLQVRNQATGISRALVDGIEEDKLVLGGHLNVVARFELAVFHMVVLHSHERGVRIRFRIAVPVIPADIKLNGIFFFARNEIIPDQF</sequence>
<feature type="transmembrane region" description="Helical" evidence="1">
    <location>
        <begin position="40"/>
        <end position="66"/>
    </location>
</feature>
<proteinExistence type="predicted"/>
<protein>
    <submittedName>
        <fullName evidence="2">Uncharacterized protein</fullName>
    </submittedName>
</protein>
<keyword evidence="1" id="KW-0812">Transmembrane</keyword>